<accession>A0ABN9B608</accession>
<keyword evidence="2" id="KW-1185">Reference proteome</keyword>
<evidence type="ECO:0000313" key="2">
    <source>
        <dbReference type="Proteomes" id="UP001162483"/>
    </source>
</evidence>
<gene>
    <name evidence="1" type="ORF">SPARVUS_LOCUS2189678</name>
</gene>
<dbReference type="Proteomes" id="UP001162483">
    <property type="component" value="Unassembled WGS sequence"/>
</dbReference>
<dbReference type="EMBL" id="CATNWA010002477">
    <property type="protein sequence ID" value="CAI9542994.1"/>
    <property type="molecule type" value="Genomic_DNA"/>
</dbReference>
<proteinExistence type="predicted"/>
<sequence length="139" mass="15021">MRTYSFEWTPVLQDTQGRSLCISLEITARTGAEVQSMVAISSVGGVSLELMAPVRGSRIPLCGWCGCRHLCGSRIPLCGWCGCRHLCGSSIPLCGWCGCRYLCGSHIPLRGWRGCRFLCGSRSGTTRTDVNQASNSTLS</sequence>
<feature type="non-terminal residue" evidence="1">
    <location>
        <position position="139"/>
    </location>
</feature>
<organism evidence="1 2">
    <name type="scientific">Staurois parvus</name>
    <dbReference type="NCBI Taxonomy" id="386267"/>
    <lineage>
        <taxon>Eukaryota</taxon>
        <taxon>Metazoa</taxon>
        <taxon>Chordata</taxon>
        <taxon>Craniata</taxon>
        <taxon>Vertebrata</taxon>
        <taxon>Euteleostomi</taxon>
        <taxon>Amphibia</taxon>
        <taxon>Batrachia</taxon>
        <taxon>Anura</taxon>
        <taxon>Neobatrachia</taxon>
        <taxon>Ranoidea</taxon>
        <taxon>Ranidae</taxon>
        <taxon>Staurois</taxon>
    </lineage>
</organism>
<reference evidence="1" key="1">
    <citation type="submission" date="2023-05" db="EMBL/GenBank/DDBJ databases">
        <authorList>
            <person name="Stuckert A."/>
        </authorList>
    </citation>
    <scope>NUCLEOTIDE SEQUENCE</scope>
</reference>
<protein>
    <submittedName>
        <fullName evidence="1">Uncharacterized protein</fullName>
    </submittedName>
</protein>
<comment type="caution">
    <text evidence="1">The sequence shown here is derived from an EMBL/GenBank/DDBJ whole genome shotgun (WGS) entry which is preliminary data.</text>
</comment>
<evidence type="ECO:0000313" key="1">
    <source>
        <dbReference type="EMBL" id="CAI9542994.1"/>
    </source>
</evidence>
<name>A0ABN9B608_9NEOB</name>